<reference evidence="1 2" key="1">
    <citation type="submission" date="2018-08" db="EMBL/GenBank/DDBJ databases">
        <title>Meiothermus luteus KCTC 52599 genome sequencing project.</title>
        <authorList>
            <person name="Da Costa M.S."/>
            <person name="Albuquerque L."/>
            <person name="Raposo P."/>
            <person name="Froufe H.J.C."/>
            <person name="Barroso C.S."/>
            <person name="Egas C."/>
        </authorList>
    </citation>
    <scope>NUCLEOTIDE SEQUENCE [LARGE SCALE GENOMIC DNA]</scope>
    <source>
        <strain evidence="1 2">KCTC 52599</strain>
    </source>
</reference>
<keyword evidence="1" id="KW-0548">Nucleotidyltransferase</keyword>
<dbReference type="EMBL" id="QWKZ01000001">
    <property type="protein sequence ID" value="RIH90129.1"/>
    <property type="molecule type" value="Genomic_DNA"/>
</dbReference>
<dbReference type="GO" id="GO:0003887">
    <property type="term" value="F:DNA-directed DNA polymerase activity"/>
    <property type="evidence" value="ECO:0007669"/>
    <property type="project" value="UniProtKB-EC"/>
</dbReference>
<evidence type="ECO:0000313" key="1">
    <source>
        <dbReference type="EMBL" id="RIH90129.1"/>
    </source>
</evidence>
<sequence>MPQSRSHRPELDHHPYTEGVAALLFDPWPLYVARCLNPGLPEEPVAVTLGDRVVAATPAVRKAGVNLGMRGSVALARLAGLRLIRLETPMLHATWEVLLEEMPAFSPWVELLSPGRLLLRVDMAAARVLAEVYRVRVGFARYREVALLAALSARPGRVRTVPPGEEKSRTDRLPLYLLKGLGLGARSLEWLAQLGQHTLGDLRQWSKAQLERTLPEYGALERYLLGPWSSQVNRARLPETMRVEHPFAEAALEPREFEPVLKHLAAQLSRALQGKGKAAFRLKVLATACGNLHSAARQSKVPLQQADPIYRLARLTLEDTGALGLPLEQISLELSSLRRPGVQGALWESRPQSLAIQAVAEQFPWTLVQARELDPYALAADQRAVWIRLLEGDP</sequence>
<proteinExistence type="predicted"/>
<protein>
    <submittedName>
        <fullName evidence="1">DNA polymerase IV</fullName>
        <ecNumber evidence="1">2.7.7.7</ecNumber>
    </submittedName>
</protein>
<accession>A0A399F4E9</accession>
<keyword evidence="2" id="KW-1185">Reference proteome</keyword>
<comment type="caution">
    <text evidence="1">The sequence shown here is derived from an EMBL/GenBank/DDBJ whole genome shotgun (WGS) entry which is preliminary data.</text>
</comment>
<name>A0A399F4E9_9DEIN</name>
<dbReference type="RefSeq" id="WP_119358776.1">
    <property type="nucleotide sequence ID" value="NZ_QWKZ01000001.1"/>
</dbReference>
<organism evidence="1 2">
    <name type="scientific">Meiothermus luteus</name>
    <dbReference type="NCBI Taxonomy" id="2026184"/>
    <lineage>
        <taxon>Bacteria</taxon>
        <taxon>Thermotogati</taxon>
        <taxon>Deinococcota</taxon>
        <taxon>Deinococci</taxon>
        <taxon>Thermales</taxon>
        <taxon>Thermaceae</taxon>
        <taxon>Meiothermus</taxon>
    </lineage>
</organism>
<gene>
    <name evidence="1" type="primary">dinB</name>
    <name evidence="1" type="ORF">Mlute_00051</name>
</gene>
<dbReference type="InterPro" id="IPR043502">
    <property type="entry name" value="DNA/RNA_pol_sf"/>
</dbReference>
<evidence type="ECO:0000313" key="2">
    <source>
        <dbReference type="Proteomes" id="UP000265800"/>
    </source>
</evidence>
<keyword evidence="1" id="KW-0808">Transferase</keyword>
<dbReference type="Proteomes" id="UP000265800">
    <property type="component" value="Unassembled WGS sequence"/>
</dbReference>
<dbReference type="OrthoDB" id="61068at2"/>
<dbReference type="EC" id="2.7.7.7" evidence="1"/>
<dbReference type="SUPFAM" id="SSF56672">
    <property type="entry name" value="DNA/RNA polymerases"/>
    <property type="match status" value="1"/>
</dbReference>
<dbReference type="AlphaFoldDB" id="A0A399F4E9"/>